<dbReference type="Proteomes" id="UP000249794">
    <property type="component" value="Unassembled WGS sequence"/>
</dbReference>
<keyword evidence="4 5" id="KW-0472">Membrane</keyword>
<dbReference type="PANTHER" id="PTHR11562:SF17">
    <property type="entry name" value="RE54080P-RELATED"/>
    <property type="match status" value="1"/>
</dbReference>
<evidence type="ECO:0000256" key="5">
    <source>
        <dbReference type="SAM" id="Phobius"/>
    </source>
</evidence>
<evidence type="ECO:0000256" key="3">
    <source>
        <dbReference type="ARBA" id="ARBA00022989"/>
    </source>
</evidence>
<evidence type="ECO:0000313" key="8">
    <source>
        <dbReference type="Proteomes" id="UP000249794"/>
    </source>
</evidence>
<feature type="transmembrane region" description="Helical" evidence="5">
    <location>
        <begin position="29"/>
        <end position="51"/>
    </location>
</feature>
<feature type="domain" description="Cation efflux protein transmembrane" evidence="6">
    <location>
        <begin position="32"/>
        <end position="222"/>
    </location>
</feature>
<dbReference type="PANTHER" id="PTHR11562">
    <property type="entry name" value="CATION EFFLUX PROTEIN/ ZINC TRANSPORTER"/>
    <property type="match status" value="1"/>
</dbReference>
<dbReference type="GO" id="GO:0005385">
    <property type="term" value="F:zinc ion transmembrane transporter activity"/>
    <property type="evidence" value="ECO:0007669"/>
    <property type="project" value="TreeGrafter"/>
</dbReference>
<evidence type="ECO:0000256" key="4">
    <source>
        <dbReference type="ARBA" id="ARBA00023136"/>
    </source>
</evidence>
<keyword evidence="2 5" id="KW-0812">Transmembrane</keyword>
<feature type="transmembrane region" description="Helical" evidence="5">
    <location>
        <begin position="96"/>
        <end position="116"/>
    </location>
</feature>
<sequence length="230" mass="24947">MRRCNCSDDSLLQGKLPELASTRMNKIHLLSIGLFLSGGFSLFEWMAGWWSHSLTLMSDAGHMLSDCLALSLAIGAAWLAHLAIKQRDSLGPQTAEIAAALANGLGLLILAMWVVWEAVNRFHEDQHPVVAGEVMLVTAIVGLGINIIAASVLHDHSRHDLNVRGAFLHVLADTVSSAGVIVSAVLIWAFHWNWVDEIVSLCIAVMLAIGSFPLIFDSLQSLRRTSAAKH</sequence>
<dbReference type="EMBL" id="QBMP01000017">
    <property type="protein sequence ID" value="PZO59870.1"/>
    <property type="molecule type" value="Genomic_DNA"/>
</dbReference>
<evidence type="ECO:0000256" key="1">
    <source>
        <dbReference type="ARBA" id="ARBA00004141"/>
    </source>
</evidence>
<reference evidence="8" key="1">
    <citation type="submission" date="2018-04" db="EMBL/GenBank/DDBJ databases">
        <authorList>
            <person name="Cornet L."/>
        </authorList>
    </citation>
    <scope>NUCLEOTIDE SEQUENCE [LARGE SCALE GENOMIC DNA]</scope>
</reference>
<feature type="transmembrane region" description="Helical" evidence="5">
    <location>
        <begin position="166"/>
        <end position="192"/>
    </location>
</feature>
<comment type="caution">
    <text evidence="7">The sequence shown here is derived from an EMBL/GenBank/DDBJ whole genome shotgun (WGS) entry which is preliminary data.</text>
</comment>
<evidence type="ECO:0000259" key="6">
    <source>
        <dbReference type="Pfam" id="PF01545"/>
    </source>
</evidence>
<protein>
    <submittedName>
        <fullName evidence="7">Cation transporter</fullName>
    </submittedName>
</protein>
<evidence type="ECO:0000313" key="7">
    <source>
        <dbReference type="EMBL" id="PZO59870.1"/>
    </source>
</evidence>
<dbReference type="Pfam" id="PF01545">
    <property type="entry name" value="Cation_efflux"/>
    <property type="match status" value="1"/>
</dbReference>
<comment type="subcellular location">
    <subcellularLocation>
        <location evidence="1">Membrane</location>
        <topology evidence="1">Multi-pass membrane protein</topology>
    </subcellularLocation>
</comment>
<dbReference type="Gene3D" id="1.20.1510.10">
    <property type="entry name" value="Cation efflux protein transmembrane domain"/>
    <property type="match status" value="1"/>
</dbReference>
<dbReference type="InterPro" id="IPR002524">
    <property type="entry name" value="Cation_efflux"/>
</dbReference>
<dbReference type="GO" id="GO:0005886">
    <property type="term" value="C:plasma membrane"/>
    <property type="evidence" value="ECO:0007669"/>
    <property type="project" value="TreeGrafter"/>
</dbReference>
<evidence type="ECO:0000256" key="2">
    <source>
        <dbReference type="ARBA" id="ARBA00022692"/>
    </source>
</evidence>
<accession>A0A2W4XQU3</accession>
<name>A0A2W4XQU3_9CYAN</name>
<dbReference type="InterPro" id="IPR058533">
    <property type="entry name" value="Cation_efflux_TM"/>
</dbReference>
<dbReference type="InterPro" id="IPR050681">
    <property type="entry name" value="CDF/SLC30A"/>
</dbReference>
<gene>
    <name evidence="7" type="ORF">DCF15_03145</name>
</gene>
<proteinExistence type="predicted"/>
<dbReference type="AlphaFoldDB" id="A0A2W4XQU3"/>
<dbReference type="SUPFAM" id="SSF161111">
    <property type="entry name" value="Cation efflux protein transmembrane domain-like"/>
    <property type="match status" value="1"/>
</dbReference>
<dbReference type="InterPro" id="IPR027469">
    <property type="entry name" value="Cation_efflux_TMD_sf"/>
</dbReference>
<dbReference type="NCBIfam" id="TIGR01297">
    <property type="entry name" value="CDF"/>
    <property type="match status" value="1"/>
</dbReference>
<organism evidence="7 8">
    <name type="scientific">Phormidesmis priestleyi</name>
    <dbReference type="NCBI Taxonomy" id="268141"/>
    <lineage>
        <taxon>Bacteria</taxon>
        <taxon>Bacillati</taxon>
        <taxon>Cyanobacteriota</taxon>
        <taxon>Cyanophyceae</taxon>
        <taxon>Leptolyngbyales</taxon>
        <taxon>Leptolyngbyaceae</taxon>
        <taxon>Phormidesmis</taxon>
    </lineage>
</organism>
<keyword evidence="3 5" id="KW-1133">Transmembrane helix</keyword>
<reference evidence="7 8" key="2">
    <citation type="submission" date="2018-06" db="EMBL/GenBank/DDBJ databases">
        <title>Metagenomic assembly of (sub)arctic Cyanobacteria and their associated microbiome from non-axenic cultures.</title>
        <authorList>
            <person name="Baurain D."/>
        </authorList>
    </citation>
    <scope>NUCLEOTIDE SEQUENCE [LARGE SCALE GENOMIC DNA]</scope>
    <source>
        <strain evidence="7">ULC027bin1</strain>
    </source>
</reference>
<feature type="transmembrane region" description="Helical" evidence="5">
    <location>
        <begin position="136"/>
        <end position="154"/>
    </location>
</feature>
<feature type="transmembrane region" description="Helical" evidence="5">
    <location>
        <begin position="63"/>
        <end position="84"/>
    </location>
</feature>
<feature type="transmembrane region" description="Helical" evidence="5">
    <location>
        <begin position="198"/>
        <end position="216"/>
    </location>
</feature>